<proteinExistence type="predicted"/>
<feature type="transmembrane region" description="Helical" evidence="1">
    <location>
        <begin position="48"/>
        <end position="67"/>
    </location>
</feature>
<dbReference type="Proteomes" id="UP000307968">
    <property type="component" value="Chromosome"/>
</dbReference>
<dbReference type="PANTHER" id="PTHR23028:SF131">
    <property type="entry name" value="BLR2367 PROTEIN"/>
    <property type="match status" value="1"/>
</dbReference>
<dbReference type="AlphaFoldDB" id="A0A4U9HNM2"/>
<feature type="transmembrane region" description="Helical" evidence="1">
    <location>
        <begin position="200"/>
        <end position="224"/>
    </location>
</feature>
<feature type="transmembrane region" description="Helical" evidence="1">
    <location>
        <begin position="87"/>
        <end position="108"/>
    </location>
</feature>
<dbReference type="GO" id="GO:0016020">
    <property type="term" value="C:membrane"/>
    <property type="evidence" value="ECO:0007669"/>
    <property type="project" value="TreeGrafter"/>
</dbReference>
<keyword evidence="1" id="KW-1133">Transmembrane helix</keyword>
<name>A0A4U9HNM2_SERRU</name>
<sequence length="228" mass="26811">MNNKDSMRINCVQYLRGFAALLVIFYHLRFDLNNIYSIKNMGDILFESAAFGVDLFFVISGFVIMYATEKKENMQSVKYLFRRVFRIYPLLISCIVFYFVFISQSGNYELFFRSLIPLNSNYSDGSPFFGYNMLMPAWTLTYEIAFYGIFWVAMMLSHRYRGIICGGFIILCVLGIQLHFNNSVSLSGYNNFNFIPNSVLHFPVNLLILTYVYRFHLWNIYILCIKSR</sequence>
<evidence type="ECO:0000313" key="4">
    <source>
        <dbReference type="Proteomes" id="UP000307968"/>
    </source>
</evidence>
<gene>
    <name evidence="3" type="ORF">NCTC12971_03444</name>
</gene>
<feature type="transmembrane region" description="Helical" evidence="1">
    <location>
        <begin position="160"/>
        <end position="180"/>
    </location>
</feature>
<evidence type="ECO:0000256" key="1">
    <source>
        <dbReference type="SAM" id="Phobius"/>
    </source>
</evidence>
<keyword evidence="1" id="KW-0812">Transmembrane</keyword>
<evidence type="ECO:0000259" key="2">
    <source>
        <dbReference type="Pfam" id="PF01757"/>
    </source>
</evidence>
<feature type="transmembrane region" description="Helical" evidence="1">
    <location>
        <begin position="128"/>
        <end position="153"/>
    </location>
</feature>
<dbReference type="Pfam" id="PF01757">
    <property type="entry name" value="Acyl_transf_3"/>
    <property type="match status" value="1"/>
</dbReference>
<evidence type="ECO:0000313" key="3">
    <source>
        <dbReference type="EMBL" id="VTP63969.1"/>
    </source>
</evidence>
<feature type="transmembrane region" description="Helical" evidence="1">
    <location>
        <begin position="12"/>
        <end position="28"/>
    </location>
</feature>
<accession>A0A4U9HNM2</accession>
<dbReference type="InterPro" id="IPR050879">
    <property type="entry name" value="Acyltransferase_3"/>
</dbReference>
<dbReference type="EMBL" id="LR590463">
    <property type="protein sequence ID" value="VTP63969.1"/>
    <property type="molecule type" value="Genomic_DNA"/>
</dbReference>
<dbReference type="GO" id="GO:0016747">
    <property type="term" value="F:acyltransferase activity, transferring groups other than amino-acyl groups"/>
    <property type="evidence" value="ECO:0007669"/>
    <property type="project" value="InterPro"/>
</dbReference>
<dbReference type="PANTHER" id="PTHR23028">
    <property type="entry name" value="ACETYLTRANSFERASE"/>
    <property type="match status" value="1"/>
</dbReference>
<keyword evidence="1" id="KW-0472">Membrane</keyword>
<organism evidence="3 4">
    <name type="scientific">Serratia rubidaea</name>
    <name type="common">Serratia marinorubra</name>
    <dbReference type="NCBI Taxonomy" id="61652"/>
    <lineage>
        <taxon>Bacteria</taxon>
        <taxon>Pseudomonadati</taxon>
        <taxon>Pseudomonadota</taxon>
        <taxon>Gammaproteobacteria</taxon>
        <taxon>Enterobacterales</taxon>
        <taxon>Yersiniaceae</taxon>
        <taxon>Serratia</taxon>
    </lineage>
</organism>
<protein>
    <submittedName>
        <fullName evidence="3">Predicted membrane protein</fullName>
    </submittedName>
</protein>
<reference evidence="3 4" key="1">
    <citation type="submission" date="2019-05" db="EMBL/GenBank/DDBJ databases">
        <authorList>
            <consortium name="Pathogen Informatics"/>
        </authorList>
    </citation>
    <scope>NUCLEOTIDE SEQUENCE [LARGE SCALE GENOMIC DNA]</scope>
    <source>
        <strain evidence="3 4">NCTC12971</strain>
    </source>
</reference>
<dbReference type="GO" id="GO:0000271">
    <property type="term" value="P:polysaccharide biosynthetic process"/>
    <property type="evidence" value="ECO:0007669"/>
    <property type="project" value="TreeGrafter"/>
</dbReference>
<feature type="domain" description="Acyltransferase 3" evidence="2">
    <location>
        <begin position="11"/>
        <end position="199"/>
    </location>
</feature>
<dbReference type="InterPro" id="IPR002656">
    <property type="entry name" value="Acyl_transf_3_dom"/>
</dbReference>